<sequence length="250" mass="28453">MDAQLETYIHDILLDTVTRTIQRMKKEDTYRPFHEALLSDEIIKSSRFERSFSTSFGQKAVEKISAEVLKANGALNVETQKQIYINLSESKISAIHNHIAQLRNSKESGRKPAWDTDFKEILAVMDVLAEKKERVISDLYWEKDGIKNYASIKTVKPNIDQTAQAKIDLLLLKANDPTANVYYALYYNPFGEKRSDYNPGASSGIFNFHTDESVIIGKEYWDLLGGEGFYEELLAVFAKVGIKTKQLILS</sequence>
<name>A0AA42MY60_ACIJO</name>
<gene>
    <name evidence="7" type="ORF">N5C10_18995</name>
</gene>
<dbReference type="GO" id="GO:0003677">
    <property type="term" value="F:DNA binding"/>
    <property type="evidence" value="ECO:0007669"/>
    <property type="project" value="InterPro"/>
</dbReference>
<reference evidence="7" key="1">
    <citation type="submission" date="2022-09" db="EMBL/GenBank/DDBJ databases">
        <title>Intensive care unit water sources are persistently colonized with multi-drug resistant bacteria and are the site of extensive horizontal gene transfer of antibiotic resistance genes.</title>
        <authorList>
            <person name="Diorio-Toth L."/>
        </authorList>
    </citation>
    <scope>NUCLEOTIDE SEQUENCE</scope>
    <source>
        <strain evidence="7">GD03920</strain>
    </source>
</reference>
<dbReference type="RefSeq" id="WP_279671864.1">
    <property type="nucleotide sequence ID" value="NZ_JAOCBE010000006.1"/>
</dbReference>
<accession>A0AA42MY60</accession>
<keyword evidence="1" id="KW-0540">Nuclease</keyword>
<organism evidence="7 8">
    <name type="scientific">Acinetobacter johnsonii</name>
    <dbReference type="NCBI Taxonomy" id="40214"/>
    <lineage>
        <taxon>Bacteria</taxon>
        <taxon>Pseudomonadati</taxon>
        <taxon>Pseudomonadota</taxon>
        <taxon>Gammaproteobacteria</taxon>
        <taxon>Moraxellales</taxon>
        <taxon>Moraxellaceae</taxon>
        <taxon>Acinetobacter</taxon>
    </lineage>
</organism>
<keyword evidence="2" id="KW-0680">Restriction system</keyword>
<keyword evidence="3 7" id="KW-0255">Endonuclease</keyword>
<proteinExistence type="predicted"/>
<comment type="catalytic activity">
    <reaction evidence="5">
        <text>Endonucleolytic cleavage of DNA to give specific double-stranded fragments with terminal 5'-phosphates.</text>
        <dbReference type="EC" id="3.1.21.4"/>
    </reaction>
</comment>
<evidence type="ECO:0000313" key="7">
    <source>
        <dbReference type="EMBL" id="MDH0971221.1"/>
    </source>
</evidence>
<dbReference type="Pfam" id="PF09520">
    <property type="entry name" value="RE_TdeIII"/>
    <property type="match status" value="1"/>
</dbReference>
<dbReference type="GO" id="GO:0009036">
    <property type="term" value="F:type II site-specific deoxyribonuclease activity"/>
    <property type="evidence" value="ECO:0007669"/>
    <property type="project" value="InterPro"/>
</dbReference>
<evidence type="ECO:0000256" key="2">
    <source>
        <dbReference type="ARBA" id="ARBA00022747"/>
    </source>
</evidence>
<keyword evidence="4 7" id="KW-0378">Hydrolase</keyword>
<dbReference type="EC" id="3.1.21.4" evidence="6"/>
<protein>
    <recommendedName>
        <fullName evidence="6">type II site-specific deoxyribonuclease</fullName>
        <ecNumber evidence="6">3.1.21.4</ecNumber>
    </recommendedName>
</protein>
<comment type="caution">
    <text evidence="7">The sequence shown here is derived from an EMBL/GenBank/DDBJ whole genome shotgun (WGS) entry which is preliminary data.</text>
</comment>
<dbReference type="GO" id="GO:0009307">
    <property type="term" value="P:DNA restriction-modification system"/>
    <property type="evidence" value="ECO:0007669"/>
    <property type="project" value="InterPro"/>
</dbReference>
<dbReference type="EMBL" id="JAOCBE010000006">
    <property type="protein sequence ID" value="MDH0971221.1"/>
    <property type="molecule type" value="Genomic_DNA"/>
</dbReference>
<evidence type="ECO:0000256" key="5">
    <source>
        <dbReference type="ARBA" id="ARBA00093760"/>
    </source>
</evidence>
<evidence type="ECO:0000256" key="6">
    <source>
        <dbReference type="ARBA" id="ARBA00093790"/>
    </source>
</evidence>
<dbReference type="AlphaFoldDB" id="A0AA42MY60"/>
<dbReference type="InterPro" id="IPR019045">
    <property type="entry name" value="Restrct_endonuc_II_HinfI"/>
</dbReference>
<dbReference type="Proteomes" id="UP001159915">
    <property type="component" value="Unassembled WGS sequence"/>
</dbReference>
<evidence type="ECO:0000256" key="3">
    <source>
        <dbReference type="ARBA" id="ARBA00022759"/>
    </source>
</evidence>
<evidence type="ECO:0000256" key="4">
    <source>
        <dbReference type="ARBA" id="ARBA00022801"/>
    </source>
</evidence>
<evidence type="ECO:0000313" key="8">
    <source>
        <dbReference type="Proteomes" id="UP001159915"/>
    </source>
</evidence>
<evidence type="ECO:0000256" key="1">
    <source>
        <dbReference type="ARBA" id="ARBA00022722"/>
    </source>
</evidence>